<organism evidence="3 4">
    <name type="scientific">Ramlibacter algicola</name>
    <dbReference type="NCBI Taxonomy" id="2795217"/>
    <lineage>
        <taxon>Bacteria</taxon>
        <taxon>Pseudomonadati</taxon>
        <taxon>Pseudomonadota</taxon>
        <taxon>Betaproteobacteria</taxon>
        <taxon>Burkholderiales</taxon>
        <taxon>Comamonadaceae</taxon>
        <taxon>Ramlibacter</taxon>
    </lineage>
</organism>
<dbReference type="EMBL" id="JAEDAO010000001">
    <property type="protein sequence ID" value="MBK0391916.1"/>
    <property type="molecule type" value="Genomic_DNA"/>
</dbReference>
<keyword evidence="2" id="KW-0732">Signal</keyword>
<evidence type="ECO:0000256" key="2">
    <source>
        <dbReference type="SAM" id="SignalP"/>
    </source>
</evidence>
<feature type="compositionally biased region" description="Low complexity" evidence="1">
    <location>
        <begin position="21"/>
        <end position="31"/>
    </location>
</feature>
<comment type="caution">
    <text evidence="3">The sequence shown here is derived from an EMBL/GenBank/DDBJ whole genome shotgun (WGS) entry which is preliminary data.</text>
</comment>
<accession>A0A934UQK5</accession>
<evidence type="ECO:0000313" key="4">
    <source>
        <dbReference type="Proteomes" id="UP000617041"/>
    </source>
</evidence>
<evidence type="ECO:0008006" key="5">
    <source>
        <dbReference type="Google" id="ProtNLM"/>
    </source>
</evidence>
<evidence type="ECO:0000313" key="3">
    <source>
        <dbReference type="EMBL" id="MBK0391916.1"/>
    </source>
</evidence>
<sequence length="114" mass="11542">MNRILAGGIAAAIALVVGAAQAQTADKPAAPETGNRPMQTGVSETNGSKPAIVERAENSRPAQATKRVAKKTGKAAKNAGHKTADAMRRTGKSVESHLPDTKASGASADTATRP</sequence>
<keyword evidence="4" id="KW-1185">Reference proteome</keyword>
<gene>
    <name evidence="3" type="ORF">I8E28_04885</name>
</gene>
<proteinExistence type="predicted"/>
<dbReference type="RefSeq" id="WP_200786860.1">
    <property type="nucleotide sequence ID" value="NZ_JAEDAO010000001.1"/>
</dbReference>
<dbReference type="AlphaFoldDB" id="A0A934UQK5"/>
<feature type="compositionally biased region" description="Basic and acidic residues" evidence="1">
    <location>
        <begin position="82"/>
        <end position="100"/>
    </location>
</feature>
<dbReference type="Proteomes" id="UP000617041">
    <property type="component" value="Unassembled WGS sequence"/>
</dbReference>
<protein>
    <recommendedName>
        <fullName evidence="5">Cell envelope biogenesis protein TolA</fullName>
    </recommendedName>
</protein>
<reference evidence="3" key="1">
    <citation type="submission" date="2020-12" db="EMBL/GenBank/DDBJ databases">
        <title>Ramlibacter sp. nov., isolated from a freshwater alga, Cryptomonas.</title>
        <authorList>
            <person name="Kim H.M."/>
            <person name="Jeon C.O."/>
        </authorList>
    </citation>
    <scope>NUCLEOTIDE SEQUENCE</scope>
    <source>
        <strain evidence="3">CrO1</strain>
    </source>
</reference>
<feature type="compositionally biased region" description="Polar residues" evidence="1">
    <location>
        <begin position="36"/>
        <end position="48"/>
    </location>
</feature>
<feature type="signal peptide" evidence="2">
    <location>
        <begin position="1"/>
        <end position="22"/>
    </location>
</feature>
<evidence type="ECO:0000256" key="1">
    <source>
        <dbReference type="SAM" id="MobiDB-lite"/>
    </source>
</evidence>
<name>A0A934UQK5_9BURK</name>
<feature type="chain" id="PRO_5037438502" description="Cell envelope biogenesis protein TolA" evidence="2">
    <location>
        <begin position="23"/>
        <end position="114"/>
    </location>
</feature>
<feature type="region of interest" description="Disordered" evidence="1">
    <location>
        <begin position="21"/>
        <end position="114"/>
    </location>
</feature>